<dbReference type="RefSeq" id="YP_009000950.1">
    <property type="nucleotide sequence ID" value="NC_023423.1"/>
</dbReference>
<dbReference type="GeneID" id="18266076"/>
<protein>
    <submittedName>
        <fullName evidence="1">Uncharacterized protein</fullName>
    </submittedName>
</protein>
<evidence type="ECO:0000313" key="2">
    <source>
        <dbReference type="Proteomes" id="UP000202176"/>
    </source>
</evidence>
<dbReference type="EMBL" id="KF740664">
    <property type="protein sequence ID" value="AHH01615.1"/>
    <property type="molecule type" value="Genomic_DNA"/>
</dbReference>
<name>W5SA28_9VIRU</name>
<dbReference type="KEGG" id="vg:18266076"/>
<sequence>MERQTLINCLVLIWAFLVRSWNRSKFFWSVFIVVVKKTFISKVIEPLCGARFVENSQVLEVRYYQNQKLHRVFLPYKVSPRSSVFLEKEDGEIDISQQPGVPYFVNAKQLGGERIRVETLDSDEIFDSEEIPNC</sequence>
<reference evidence="1 2" key="1">
    <citation type="journal article" date="2014" name="Proc. Natl. Acad. Sci. U.S.A.">
        <title>Thirty-thousand-year-old distant relative of giant icosahedral DNA viruses with a pandoravirus morphology.</title>
        <authorList>
            <person name="Legendre M."/>
            <person name="Bartoli J."/>
            <person name="Shmakova L."/>
            <person name="Jeudy S."/>
            <person name="Labadie K."/>
            <person name="Adrait A."/>
            <person name="Lescot M."/>
            <person name="Poirot O."/>
            <person name="Bertaux L."/>
            <person name="Bruley C."/>
            <person name="Coute Y."/>
            <person name="Rivkina E."/>
            <person name="Abergel C."/>
            <person name="Claverie J.M."/>
        </authorList>
    </citation>
    <scope>NUCLEOTIDE SEQUENCE [LARGE SCALE GENOMIC DNA]</scope>
    <source>
        <strain evidence="1">P1084-T</strain>
    </source>
</reference>
<accession>W5SA28</accession>
<organism evidence="1 2">
    <name type="scientific">Pithovirus sibericum</name>
    <dbReference type="NCBI Taxonomy" id="1450746"/>
    <lineage>
        <taxon>Viruses</taxon>
        <taxon>Pithoviruses</taxon>
        <taxon>Orthopithovirinae</taxon>
        <taxon>Alphapithovirus</taxon>
        <taxon>Alphapithovirus sibericum</taxon>
    </lineage>
</organism>
<proteinExistence type="predicted"/>
<gene>
    <name evidence="1" type="ORF">pv_48</name>
</gene>
<evidence type="ECO:0000313" key="1">
    <source>
        <dbReference type="EMBL" id="AHH01615.1"/>
    </source>
</evidence>
<keyword evidence="2" id="KW-1185">Reference proteome</keyword>
<dbReference type="Proteomes" id="UP000202176">
    <property type="component" value="Segment"/>
</dbReference>